<dbReference type="CDD" id="cd08352">
    <property type="entry name" value="VOC_Bs_YwkD_like"/>
    <property type="match status" value="1"/>
</dbReference>
<dbReference type="AlphaFoldDB" id="A0A0R2NQK6"/>
<proteinExistence type="predicted"/>
<dbReference type="SUPFAM" id="SSF54593">
    <property type="entry name" value="Glyoxalase/Bleomycin resistance protein/Dihydroxybiphenyl dioxygenase"/>
    <property type="match status" value="1"/>
</dbReference>
<dbReference type="GO" id="GO:0046872">
    <property type="term" value="F:metal ion binding"/>
    <property type="evidence" value="ECO:0007669"/>
    <property type="project" value="UniProtKB-KW"/>
</dbReference>
<comment type="caution">
    <text evidence="3">The sequence shown here is derived from an EMBL/GenBank/DDBJ whole genome shotgun (WGS) entry which is preliminary data.</text>
</comment>
<dbReference type="PATRIC" id="fig|480391.4.peg.1762"/>
<sequence length="126" mass="14615">MEPKRINHIAIIGTDYDASKEFYVLKLGMRVIKETVRSVKNDVKIDLEFGDTVFELFIKPDAPKRPSYPEAAGLRHIAFQTKNIEADIAELKSKDIRVESVRRDELNHRKMTFFFDPDGLPLELHE</sequence>
<dbReference type="PANTHER" id="PTHR36113:SF6">
    <property type="entry name" value="FOSFOMYCIN RESISTANCE PROTEIN FOSX"/>
    <property type="match status" value="1"/>
</dbReference>
<evidence type="ECO:0000259" key="2">
    <source>
        <dbReference type="PROSITE" id="PS51819"/>
    </source>
</evidence>
<dbReference type="InterPro" id="IPR037478">
    <property type="entry name" value="YwkD-like_dom"/>
</dbReference>
<feature type="domain" description="VOC" evidence="2">
    <location>
        <begin position="5"/>
        <end position="126"/>
    </location>
</feature>
<evidence type="ECO:0000256" key="1">
    <source>
        <dbReference type="ARBA" id="ARBA00022723"/>
    </source>
</evidence>
<gene>
    <name evidence="3" type="ORF">IV88_GL001716</name>
</gene>
<dbReference type="InterPro" id="IPR029068">
    <property type="entry name" value="Glyas_Bleomycin-R_OHBP_Dase"/>
</dbReference>
<dbReference type="InterPro" id="IPR004360">
    <property type="entry name" value="Glyas_Fos-R_dOase_dom"/>
</dbReference>
<dbReference type="InterPro" id="IPR037523">
    <property type="entry name" value="VOC_core"/>
</dbReference>
<evidence type="ECO:0000313" key="4">
    <source>
        <dbReference type="Proteomes" id="UP000051249"/>
    </source>
</evidence>
<dbReference type="RefSeq" id="WP_057798720.1">
    <property type="nucleotide sequence ID" value="NZ_BJZZ01000008.1"/>
</dbReference>
<reference evidence="3 4" key="1">
    <citation type="journal article" date="2015" name="Genome Announc.">
        <title>Expanding the biotechnology potential of lactobacilli through comparative genomics of 213 strains and associated genera.</title>
        <authorList>
            <person name="Sun Z."/>
            <person name="Harris H.M."/>
            <person name="McCann A."/>
            <person name="Guo C."/>
            <person name="Argimon S."/>
            <person name="Zhang W."/>
            <person name="Yang X."/>
            <person name="Jeffery I.B."/>
            <person name="Cooney J.C."/>
            <person name="Kagawa T.F."/>
            <person name="Liu W."/>
            <person name="Song Y."/>
            <person name="Salvetti E."/>
            <person name="Wrobel A."/>
            <person name="Rasinkangas P."/>
            <person name="Parkhill J."/>
            <person name="Rea M.C."/>
            <person name="O'Sullivan O."/>
            <person name="Ritari J."/>
            <person name="Douillard F.P."/>
            <person name="Paul Ross R."/>
            <person name="Yang R."/>
            <person name="Briner A.E."/>
            <person name="Felis G.E."/>
            <person name="de Vos W.M."/>
            <person name="Barrangou R."/>
            <person name="Klaenhammer T.R."/>
            <person name="Caufield P.W."/>
            <person name="Cui Y."/>
            <person name="Zhang H."/>
            <person name="O'Toole P.W."/>
        </authorList>
    </citation>
    <scope>NUCLEOTIDE SEQUENCE [LARGE SCALE GENOMIC DNA]</scope>
    <source>
        <strain evidence="3 4">DSM 23026</strain>
    </source>
</reference>
<dbReference type="InterPro" id="IPR051332">
    <property type="entry name" value="Fosfomycin_Res_Enzymes"/>
</dbReference>
<keyword evidence="1" id="KW-0479">Metal-binding</keyword>
<dbReference type="Proteomes" id="UP000051249">
    <property type="component" value="Unassembled WGS sequence"/>
</dbReference>
<dbReference type="Gene3D" id="3.10.180.10">
    <property type="entry name" value="2,3-Dihydroxybiphenyl 1,2-Dioxygenase, domain 1"/>
    <property type="match status" value="1"/>
</dbReference>
<organism evidence="3 4">
    <name type="scientific">Pediococcus argentinicus</name>
    <dbReference type="NCBI Taxonomy" id="480391"/>
    <lineage>
        <taxon>Bacteria</taxon>
        <taxon>Bacillati</taxon>
        <taxon>Bacillota</taxon>
        <taxon>Bacilli</taxon>
        <taxon>Lactobacillales</taxon>
        <taxon>Lactobacillaceae</taxon>
        <taxon>Pediococcus</taxon>
    </lineage>
</organism>
<name>A0A0R2NQK6_9LACO</name>
<dbReference type="EMBL" id="JQCQ01000009">
    <property type="protein sequence ID" value="KRO25466.1"/>
    <property type="molecule type" value="Genomic_DNA"/>
</dbReference>
<keyword evidence="4" id="KW-1185">Reference proteome</keyword>
<dbReference type="OrthoDB" id="9795618at2"/>
<dbReference type="PANTHER" id="PTHR36113">
    <property type="entry name" value="LYASE, PUTATIVE-RELATED-RELATED"/>
    <property type="match status" value="1"/>
</dbReference>
<evidence type="ECO:0000313" key="3">
    <source>
        <dbReference type="EMBL" id="KRO25466.1"/>
    </source>
</evidence>
<dbReference type="PROSITE" id="PS51819">
    <property type="entry name" value="VOC"/>
    <property type="match status" value="1"/>
</dbReference>
<accession>A0A0R2NQK6</accession>
<dbReference type="Pfam" id="PF00903">
    <property type="entry name" value="Glyoxalase"/>
    <property type="match status" value="1"/>
</dbReference>
<protein>
    <recommendedName>
        <fullName evidence="2">VOC domain-containing protein</fullName>
    </recommendedName>
</protein>